<evidence type="ECO:0000256" key="5">
    <source>
        <dbReference type="ARBA" id="ARBA00022679"/>
    </source>
</evidence>
<evidence type="ECO:0000256" key="8">
    <source>
        <dbReference type="PIRNR" id="PIRNR001361"/>
    </source>
</evidence>
<evidence type="ECO:0000256" key="4">
    <source>
        <dbReference type="ARBA" id="ARBA00022605"/>
    </source>
</evidence>
<accession>V5WKR6</accession>
<dbReference type="STRING" id="1307761.L21SP2_2433"/>
<evidence type="ECO:0000256" key="7">
    <source>
        <dbReference type="ARBA" id="ARBA00047508"/>
    </source>
</evidence>
<feature type="domain" description="DAHP synthetase I/KDSA" evidence="9">
    <location>
        <begin position="41"/>
        <end position="338"/>
    </location>
</feature>
<dbReference type="KEGG" id="slr:L21SP2_2433"/>
<dbReference type="EMBL" id="CP006939">
    <property type="protein sequence ID" value="AHC15786.1"/>
    <property type="molecule type" value="Genomic_DNA"/>
</dbReference>
<comment type="function">
    <text evidence="1 8">Stereospecific condensation of phosphoenolpyruvate (PEP) and D-erythrose-4-phosphate (E4P) giving rise to 3-deoxy-D-arabino-heptulosonate-7-phosphate (DAHP).</text>
</comment>
<dbReference type="PATRIC" id="fig|1307761.3.peg.2425"/>
<comment type="similarity">
    <text evidence="3 8">Belongs to the class-I DAHP synthase family.</text>
</comment>
<keyword evidence="4 8" id="KW-0028">Amino-acid biosynthesis</keyword>
<comment type="catalytic activity">
    <reaction evidence="7 8">
        <text>D-erythrose 4-phosphate + phosphoenolpyruvate + H2O = 7-phospho-2-dehydro-3-deoxy-D-arabino-heptonate + phosphate</text>
        <dbReference type="Rhea" id="RHEA:14717"/>
        <dbReference type="ChEBI" id="CHEBI:15377"/>
        <dbReference type="ChEBI" id="CHEBI:16897"/>
        <dbReference type="ChEBI" id="CHEBI:43474"/>
        <dbReference type="ChEBI" id="CHEBI:58394"/>
        <dbReference type="ChEBI" id="CHEBI:58702"/>
        <dbReference type="EC" id="2.5.1.54"/>
    </reaction>
</comment>
<dbReference type="Proteomes" id="UP000018680">
    <property type="component" value="Chromosome"/>
</dbReference>
<dbReference type="InterPro" id="IPR006219">
    <property type="entry name" value="DAHP_synth_1"/>
</dbReference>
<evidence type="ECO:0000256" key="3">
    <source>
        <dbReference type="ARBA" id="ARBA00007985"/>
    </source>
</evidence>
<evidence type="ECO:0000256" key="6">
    <source>
        <dbReference type="ARBA" id="ARBA00023141"/>
    </source>
</evidence>
<sequence>MERTSNLRIESSDQLLTPRELLSELPATEEHLQTVEEGRKQIEDILSGRDNRLLGVIGPCSIHDPVMGLEYAAKLKELADEVRDSIYLVMRVYFEKPRTKLGWRGLILDPHLNGSNDIQEGLRQARKLLLDITAMGIPAGSEMLDPIVPQFIDDLLSWGAIGARTTESQTHREMSSGLSMPIGFKNGTDGSVSTAVNAMTSSRHPHSFIGIDEDGKTCILRTKGNDMGHLILRGGKNGPNYYRDHVESAGSQLREAGLIDKIMIDCSHSNSGKNHERQHIVLEDLVRQRLNGVHEVMGFMIESNHFSGKQAIPEDISQLKYGVSITDACIGWDETKSILHKSAEMLRSGKLSLQR</sequence>
<dbReference type="AlphaFoldDB" id="V5WKR6"/>
<evidence type="ECO:0000256" key="1">
    <source>
        <dbReference type="ARBA" id="ARBA00003726"/>
    </source>
</evidence>
<organism evidence="10 11">
    <name type="scientific">Salinispira pacifica</name>
    <dbReference type="NCBI Taxonomy" id="1307761"/>
    <lineage>
        <taxon>Bacteria</taxon>
        <taxon>Pseudomonadati</taxon>
        <taxon>Spirochaetota</taxon>
        <taxon>Spirochaetia</taxon>
        <taxon>Spirochaetales</taxon>
        <taxon>Spirochaetaceae</taxon>
        <taxon>Salinispira</taxon>
    </lineage>
</organism>
<dbReference type="OrthoDB" id="9807331at2"/>
<dbReference type="RefSeq" id="WP_024268689.1">
    <property type="nucleotide sequence ID" value="NC_023035.1"/>
</dbReference>
<dbReference type="Gene3D" id="3.20.20.70">
    <property type="entry name" value="Aldolase class I"/>
    <property type="match status" value="1"/>
</dbReference>
<dbReference type="GO" id="GO:0005737">
    <property type="term" value="C:cytoplasm"/>
    <property type="evidence" value="ECO:0007669"/>
    <property type="project" value="TreeGrafter"/>
</dbReference>
<protein>
    <recommendedName>
        <fullName evidence="8">Phospho-2-dehydro-3-deoxyheptonate aldolase</fullName>
        <ecNumber evidence="8">2.5.1.54</ecNumber>
    </recommendedName>
</protein>
<evidence type="ECO:0000256" key="2">
    <source>
        <dbReference type="ARBA" id="ARBA00004688"/>
    </source>
</evidence>
<dbReference type="PANTHER" id="PTHR21225:SF12">
    <property type="entry name" value="PHOSPHO-2-DEHYDRO-3-DEOXYHEPTONATE ALDOLASE, TYROSINE-INHIBITED"/>
    <property type="match status" value="1"/>
</dbReference>
<evidence type="ECO:0000313" key="11">
    <source>
        <dbReference type="Proteomes" id="UP000018680"/>
    </source>
</evidence>
<evidence type="ECO:0000259" key="9">
    <source>
        <dbReference type="Pfam" id="PF00793"/>
    </source>
</evidence>
<comment type="pathway">
    <text evidence="2 8">Metabolic intermediate biosynthesis; chorismate biosynthesis; chorismate from D-erythrose 4-phosphate and phosphoenolpyruvate: step 1/7.</text>
</comment>
<dbReference type="HOGENOM" id="CLU_030903_0_1_12"/>
<dbReference type="PIRSF" id="PIRSF001361">
    <property type="entry name" value="DAHP_synthase"/>
    <property type="match status" value="1"/>
</dbReference>
<name>V5WKR6_9SPIO</name>
<dbReference type="Pfam" id="PF00793">
    <property type="entry name" value="DAHP_synth_1"/>
    <property type="match status" value="1"/>
</dbReference>
<gene>
    <name evidence="10" type="ORF">L21SP2_2433</name>
</gene>
<dbReference type="InterPro" id="IPR006218">
    <property type="entry name" value="DAHP1/KDSA"/>
</dbReference>
<keyword evidence="6 8" id="KW-0057">Aromatic amino acid biosynthesis</keyword>
<keyword evidence="11" id="KW-1185">Reference proteome</keyword>
<dbReference type="PANTHER" id="PTHR21225">
    <property type="entry name" value="PHOSPHO-2-DEHYDRO-3-DEOXYHEPTONATE ALDOLASE DAHP SYNTHETASE"/>
    <property type="match status" value="1"/>
</dbReference>
<dbReference type="NCBIfam" id="TIGR00034">
    <property type="entry name" value="aroFGH"/>
    <property type="match status" value="1"/>
</dbReference>
<dbReference type="GO" id="GO:0009423">
    <property type="term" value="P:chorismate biosynthetic process"/>
    <property type="evidence" value="ECO:0007669"/>
    <property type="project" value="UniProtKB-UniPathway"/>
</dbReference>
<dbReference type="GO" id="GO:0009073">
    <property type="term" value="P:aromatic amino acid family biosynthetic process"/>
    <property type="evidence" value="ECO:0007669"/>
    <property type="project" value="UniProtKB-KW"/>
</dbReference>
<dbReference type="GO" id="GO:0008652">
    <property type="term" value="P:amino acid biosynthetic process"/>
    <property type="evidence" value="ECO:0007669"/>
    <property type="project" value="UniProtKB-KW"/>
</dbReference>
<dbReference type="GO" id="GO:0003849">
    <property type="term" value="F:3-deoxy-7-phosphoheptulonate synthase activity"/>
    <property type="evidence" value="ECO:0007669"/>
    <property type="project" value="UniProtKB-EC"/>
</dbReference>
<dbReference type="SUPFAM" id="SSF51569">
    <property type="entry name" value="Aldolase"/>
    <property type="match status" value="1"/>
</dbReference>
<dbReference type="FunFam" id="3.20.20.70:FF:000005">
    <property type="entry name" value="Phospho-2-dehydro-3-deoxyheptonate aldolase"/>
    <property type="match status" value="1"/>
</dbReference>
<dbReference type="EC" id="2.5.1.54" evidence="8"/>
<evidence type="ECO:0000313" key="10">
    <source>
        <dbReference type="EMBL" id="AHC15786.1"/>
    </source>
</evidence>
<dbReference type="NCBIfam" id="NF009395">
    <property type="entry name" value="PRK12755.1"/>
    <property type="match status" value="1"/>
</dbReference>
<dbReference type="eggNOG" id="COG0722">
    <property type="taxonomic scope" value="Bacteria"/>
</dbReference>
<proteinExistence type="inferred from homology"/>
<keyword evidence="5 8" id="KW-0808">Transferase</keyword>
<reference evidence="10 11" key="1">
    <citation type="journal article" date="2015" name="Stand. Genomic Sci.">
        <title>Complete genome sequence and description of Salinispira pacifica gen. nov., sp. nov., a novel spirochaete isolated form a hypersaline microbial mat.</title>
        <authorList>
            <person name="Ben Hania W."/>
            <person name="Joseph M."/>
            <person name="Schumann P."/>
            <person name="Bunk B."/>
            <person name="Fiebig A."/>
            <person name="Sproer C."/>
            <person name="Klenk H.P."/>
            <person name="Fardeau M.L."/>
            <person name="Spring S."/>
        </authorList>
    </citation>
    <scope>NUCLEOTIDE SEQUENCE [LARGE SCALE GENOMIC DNA]</scope>
    <source>
        <strain evidence="10 11">L21-RPul-D2</strain>
    </source>
</reference>
<dbReference type="UniPathway" id="UPA00053">
    <property type="reaction ID" value="UER00084"/>
</dbReference>
<dbReference type="InterPro" id="IPR013785">
    <property type="entry name" value="Aldolase_TIM"/>
</dbReference>
<dbReference type="GO" id="GO:0042802">
    <property type="term" value="F:identical protein binding"/>
    <property type="evidence" value="ECO:0007669"/>
    <property type="project" value="UniProtKB-ARBA"/>
</dbReference>